<name>A0AAU7NT96_9GAMM</name>
<evidence type="ECO:0000256" key="2">
    <source>
        <dbReference type="SAM" id="SignalP"/>
    </source>
</evidence>
<keyword evidence="2" id="KW-0732">Signal</keyword>
<dbReference type="AlphaFoldDB" id="A0AAU7NT96"/>
<proteinExistence type="predicted"/>
<dbReference type="KEGG" id="mech:Q9L42_018005"/>
<gene>
    <name evidence="3" type="ORF">Q9L42_018005</name>
</gene>
<feature type="chain" id="PRO_5043750460" description="Low-complexity protein" evidence="2">
    <location>
        <begin position="29"/>
        <end position="120"/>
    </location>
</feature>
<feature type="region of interest" description="Disordered" evidence="1">
    <location>
        <begin position="89"/>
        <end position="120"/>
    </location>
</feature>
<evidence type="ECO:0000313" key="3">
    <source>
        <dbReference type="EMBL" id="XBS20221.1"/>
    </source>
</evidence>
<feature type="compositionally biased region" description="Basic and acidic residues" evidence="1">
    <location>
        <begin position="98"/>
        <end position="111"/>
    </location>
</feature>
<dbReference type="RefSeq" id="WP_305907036.1">
    <property type="nucleotide sequence ID" value="NZ_CP157743.1"/>
</dbReference>
<reference evidence="3 4" key="1">
    <citation type="journal article" date="2024" name="Microbiology">
        <title>Methylomarinum rosea sp. nov., a novel halophilic methanotrophic bacterium from the hypersaline Lake Elton.</title>
        <authorList>
            <person name="Suleimanov R.Z."/>
            <person name="Oshkin I.Y."/>
            <person name="Danilova O.V."/>
            <person name="Suzina N.E."/>
            <person name="Dedysh S.N."/>
        </authorList>
    </citation>
    <scope>NUCLEOTIDE SEQUENCE [LARGE SCALE GENOMIC DNA]</scope>
    <source>
        <strain evidence="3 4">Ch1-1</strain>
    </source>
</reference>
<sequence length="120" mass="12268">MKKSKNTPFAIALGTSLVSGLSANVAQADASIDANSNPFALTELSSGYMQTAQSDQEQSGSMKMKDGSCGEGKCGGAMMQGNQEKAAEGKCAGNKPMPSDKTKDMEGKCGEGKCGGSMKK</sequence>
<evidence type="ECO:0008006" key="5">
    <source>
        <dbReference type="Google" id="ProtNLM"/>
    </source>
</evidence>
<protein>
    <recommendedName>
        <fullName evidence="5">Low-complexity protein</fullName>
    </recommendedName>
</protein>
<accession>A0AAU7NT96</accession>
<dbReference type="EMBL" id="CP157743">
    <property type="protein sequence ID" value="XBS20221.1"/>
    <property type="molecule type" value="Genomic_DNA"/>
</dbReference>
<keyword evidence="4" id="KW-1185">Reference proteome</keyword>
<organism evidence="3 4">
    <name type="scientific">Methylomarinum roseum</name>
    <dbReference type="NCBI Taxonomy" id="3067653"/>
    <lineage>
        <taxon>Bacteria</taxon>
        <taxon>Pseudomonadati</taxon>
        <taxon>Pseudomonadota</taxon>
        <taxon>Gammaproteobacteria</taxon>
        <taxon>Methylococcales</taxon>
        <taxon>Methylococcaceae</taxon>
        <taxon>Methylomarinum</taxon>
    </lineage>
</organism>
<evidence type="ECO:0000313" key="4">
    <source>
        <dbReference type="Proteomes" id="UP001225378"/>
    </source>
</evidence>
<dbReference type="Proteomes" id="UP001225378">
    <property type="component" value="Chromosome"/>
</dbReference>
<feature type="signal peptide" evidence="2">
    <location>
        <begin position="1"/>
        <end position="28"/>
    </location>
</feature>
<evidence type="ECO:0000256" key="1">
    <source>
        <dbReference type="SAM" id="MobiDB-lite"/>
    </source>
</evidence>